<reference evidence="1 2" key="1">
    <citation type="submission" date="2017-02" db="EMBL/GenBank/DDBJ databases">
        <authorList>
            <person name="Peterson S.W."/>
        </authorList>
    </citation>
    <scope>NUCLEOTIDE SEQUENCE [LARGE SCALE GENOMIC DNA]</scope>
    <source>
        <strain evidence="1 2">S285</strain>
    </source>
</reference>
<dbReference type="Proteomes" id="UP000193978">
    <property type="component" value="Chromosome"/>
</dbReference>
<dbReference type="KEGG" id="mbry:B1812_21395"/>
<dbReference type="STRING" id="655015.B1812_21395"/>
<sequence>MAASPRKEERPAGPSAVGALLDHAASRRNRLKAENVIDSKSLERDLCEKPVSTFSHRALATAEAIVGVTGN</sequence>
<gene>
    <name evidence="1" type="ORF">B1812_21395</name>
</gene>
<dbReference type="EMBL" id="CP019948">
    <property type="protein sequence ID" value="ARN83210.1"/>
    <property type="molecule type" value="Genomic_DNA"/>
</dbReference>
<evidence type="ECO:0000313" key="1">
    <source>
        <dbReference type="EMBL" id="ARN83210.1"/>
    </source>
</evidence>
<accession>A0A1W6N055</accession>
<name>A0A1W6N055_9HYPH</name>
<organism evidence="1 2">
    <name type="scientific">Methylocystis bryophila</name>
    <dbReference type="NCBI Taxonomy" id="655015"/>
    <lineage>
        <taxon>Bacteria</taxon>
        <taxon>Pseudomonadati</taxon>
        <taxon>Pseudomonadota</taxon>
        <taxon>Alphaproteobacteria</taxon>
        <taxon>Hyphomicrobiales</taxon>
        <taxon>Methylocystaceae</taxon>
        <taxon>Methylocystis</taxon>
    </lineage>
</organism>
<protein>
    <submittedName>
        <fullName evidence="1">Uncharacterized protein</fullName>
    </submittedName>
</protein>
<keyword evidence="2" id="KW-1185">Reference proteome</keyword>
<proteinExistence type="predicted"/>
<dbReference type="AlphaFoldDB" id="A0A1W6N055"/>
<evidence type="ECO:0000313" key="2">
    <source>
        <dbReference type="Proteomes" id="UP000193978"/>
    </source>
</evidence>